<evidence type="ECO:0000313" key="5">
    <source>
        <dbReference type="EMBL" id="RGN84173.1"/>
    </source>
</evidence>
<protein>
    <submittedName>
        <fullName evidence="5">MerR family transcriptional regulator</fullName>
    </submittedName>
</protein>
<dbReference type="PANTHER" id="PTHR30204:SF94">
    <property type="entry name" value="HEAVY METAL-DEPENDENT TRANSCRIPTIONAL REGULATOR HI_0293-RELATED"/>
    <property type="match status" value="1"/>
</dbReference>
<evidence type="ECO:0000259" key="4">
    <source>
        <dbReference type="PROSITE" id="PS50937"/>
    </source>
</evidence>
<dbReference type="CDD" id="cd00592">
    <property type="entry name" value="HTH_MerR-like"/>
    <property type="match status" value="1"/>
</dbReference>
<accession>A0A3E5E602</accession>
<sequence>MKIKDVEKRTGITSYNIRFYEKENLLIPKRNPVNGYREYTEEDILLLNRIKMLRMLDIPVS</sequence>
<proteinExistence type="predicted"/>
<keyword evidence="3" id="KW-0804">Transcription</keyword>
<dbReference type="AlphaFoldDB" id="A0A3E5E602"/>
<dbReference type="SUPFAM" id="SSF46955">
    <property type="entry name" value="Putative DNA-binding domain"/>
    <property type="match status" value="1"/>
</dbReference>
<name>A0A3E5E602_9FIRM</name>
<dbReference type="InterPro" id="IPR000551">
    <property type="entry name" value="MerR-type_HTH_dom"/>
</dbReference>
<dbReference type="GO" id="GO:0003677">
    <property type="term" value="F:DNA binding"/>
    <property type="evidence" value="ECO:0007669"/>
    <property type="project" value="UniProtKB-KW"/>
</dbReference>
<evidence type="ECO:0000256" key="1">
    <source>
        <dbReference type="ARBA" id="ARBA00023015"/>
    </source>
</evidence>
<dbReference type="PROSITE" id="PS50937">
    <property type="entry name" value="HTH_MERR_2"/>
    <property type="match status" value="1"/>
</dbReference>
<organism evidence="5 6">
    <name type="scientific">Blautia obeum</name>
    <dbReference type="NCBI Taxonomy" id="40520"/>
    <lineage>
        <taxon>Bacteria</taxon>
        <taxon>Bacillati</taxon>
        <taxon>Bacillota</taxon>
        <taxon>Clostridia</taxon>
        <taxon>Lachnospirales</taxon>
        <taxon>Lachnospiraceae</taxon>
        <taxon>Blautia</taxon>
    </lineage>
</organism>
<feature type="domain" description="HTH merR-type" evidence="4">
    <location>
        <begin position="1"/>
        <end position="61"/>
    </location>
</feature>
<feature type="non-terminal residue" evidence="5">
    <location>
        <position position="61"/>
    </location>
</feature>
<dbReference type="SMART" id="SM00422">
    <property type="entry name" value="HTH_MERR"/>
    <property type="match status" value="1"/>
</dbReference>
<comment type="caution">
    <text evidence="5">The sequence shown here is derived from an EMBL/GenBank/DDBJ whole genome shotgun (WGS) entry which is preliminary data.</text>
</comment>
<dbReference type="EMBL" id="QSUZ01000034">
    <property type="protein sequence ID" value="RGN84173.1"/>
    <property type="molecule type" value="Genomic_DNA"/>
</dbReference>
<keyword evidence="2" id="KW-0238">DNA-binding</keyword>
<dbReference type="InterPro" id="IPR009061">
    <property type="entry name" value="DNA-bd_dom_put_sf"/>
</dbReference>
<dbReference type="GO" id="GO:0003700">
    <property type="term" value="F:DNA-binding transcription factor activity"/>
    <property type="evidence" value="ECO:0007669"/>
    <property type="project" value="InterPro"/>
</dbReference>
<evidence type="ECO:0000256" key="2">
    <source>
        <dbReference type="ARBA" id="ARBA00023125"/>
    </source>
</evidence>
<gene>
    <name evidence="5" type="ORF">DXB38_15630</name>
</gene>
<reference evidence="5 6" key="1">
    <citation type="submission" date="2018-08" db="EMBL/GenBank/DDBJ databases">
        <title>A genome reference for cultivated species of the human gut microbiota.</title>
        <authorList>
            <person name="Zou Y."/>
            <person name="Xue W."/>
            <person name="Luo G."/>
        </authorList>
    </citation>
    <scope>NUCLEOTIDE SEQUENCE [LARGE SCALE GENOMIC DNA]</scope>
    <source>
        <strain evidence="5 6">OM03-6</strain>
    </source>
</reference>
<dbReference type="PANTHER" id="PTHR30204">
    <property type="entry name" value="REDOX-CYCLING DRUG-SENSING TRANSCRIPTIONAL ACTIVATOR SOXR"/>
    <property type="match status" value="1"/>
</dbReference>
<keyword evidence="1" id="KW-0805">Transcription regulation</keyword>
<dbReference type="Pfam" id="PF13411">
    <property type="entry name" value="MerR_1"/>
    <property type="match status" value="1"/>
</dbReference>
<dbReference type="InterPro" id="IPR047057">
    <property type="entry name" value="MerR_fam"/>
</dbReference>
<evidence type="ECO:0000313" key="6">
    <source>
        <dbReference type="Proteomes" id="UP000261105"/>
    </source>
</evidence>
<dbReference type="Gene3D" id="1.10.1660.10">
    <property type="match status" value="1"/>
</dbReference>
<evidence type="ECO:0000256" key="3">
    <source>
        <dbReference type="ARBA" id="ARBA00023163"/>
    </source>
</evidence>
<dbReference type="Proteomes" id="UP000261105">
    <property type="component" value="Unassembled WGS sequence"/>
</dbReference>